<keyword evidence="8 11" id="KW-1133">Transmembrane helix</keyword>
<organism evidence="12 13">
    <name type="scientific">Temperatibacter marinus</name>
    <dbReference type="NCBI Taxonomy" id="1456591"/>
    <lineage>
        <taxon>Bacteria</taxon>
        <taxon>Pseudomonadati</taxon>
        <taxon>Pseudomonadota</taxon>
        <taxon>Alphaproteobacteria</taxon>
        <taxon>Kordiimonadales</taxon>
        <taxon>Temperatibacteraceae</taxon>
        <taxon>Temperatibacter</taxon>
    </lineage>
</organism>
<dbReference type="EMBL" id="CP123872">
    <property type="protein sequence ID" value="WND02765.1"/>
    <property type="molecule type" value="Genomic_DNA"/>
</dbReference>
<dbReference type="InterPro" id="IPR011923">
    <property type="entry name" value="RodA/MrdB"/>
</dbReference>
<comment type="catalytic activity">
    <reaction evidence="11">
        <text>[GlcNAc-(1-&gt;4)-Mur2Ac(oyl-L-Ala-gamma-D-Glu-L-Lys-D-Ala-D-Ala)](n)-di-trans,octa-cis-undecaprenyl diphosphate + beta-D-GlcNAc-(1-&gt;4)-Mur2Ac(oyl-L-Ala-gamma-D-Glu-L-Lys-D-Ala-D-Ala)-di-trans,octa-cis-undecaprenyl diphosphate = [GlcNAc-(1-&gt;4)-Mur2Ac(oyl-L-Ala-gamma-D-Glu-L-Lys-D-Ala-D-Ala)](n+1)-di-trans,octa-cis-undecaprenyl diphosphate + di-trans,octa-cis-undecaprenyl diphosphate + H(+)</text>
        <dbReference type="Rhea" id="RHEA:23708"/>
        <dbReference type="Rhea" id="RHEA-COMP:9602"/>
        <dbReference type="Rhea" id="RHEA-COMP:9603"/>
        <dbReference type="ChEBI" id="CHEBI:15378"/>
        <dbReference type="ChEBI" id="CHEBI:58405"/>
        <dbReference type="ChEBI" id="CHEBI:60033"/>
        <dbReference type="ChEBI" id="CHEBI:78435"/>
        <dbReference type="EC" id="2.4.99.28"/>
    </reaction>
</comment>
<keyword evidence="13" id="KW-1185">Reference proteome</keyword>
<keyword evidence="3 11" id="KW-0328">Glycosyltransferase</keyword>
<dbReference type="GO" id="GO:0008360">
    <property type="term" value="P:regulation of cell shape"/>
    <property type="evidence" value="ECO:0007669"/>
    <property type="project" value="UniProtKB-KW"/>
</dbReference>
<dbReference type="GO" id="GO:0008955">
    <property type="term" value="F:peptidoglycan glycosyltransferase activity"/>
    <property type="evidence" value="ECO:0007669"/>
    <property type="project" value="UniProtKB-UniRule"/>
</dbReference>
<dbReference type="KEGG" id="tmk:QGN29_00080"/>
<name>A0AA52HAI1_9PROT</name>
<comment type="function">
    <text evidence="11">Peptidoglycan polymerase that is essential for cell wall elongation.</text>
</comment>
<dbReference type="InterPro" id="IPR018365">
    <property type="entry name" value="Cell_cycle_FtsW-rel_CS"/>
</dbReference>
<evidence type="ECO:0000256" key="2">
    <source>
        <dbReference type="ARBA" id="ARBA00022475"/>
    </source>
</evidence>
<comment type="pathway">
    <text evidence="11">Cell wall biogenesis; peptidoglycan biosynthesis.</text>
</comment>
<evidence type="ECO:0000313" key="12">
    <source>
        <dbReference type="EMBL" id="WND02765.1"/>
    </source>
</evidence>
<dbReference type="AlphaFoldDB" id="A0AA52HAI1"/>
<keyword evidence="9 11" id="KW-0472">Membrane</keyword>
<feature type="transmembrane region" description="Helical" evidence="11">
    <location>
        <begin position="170"/>
        <end position="187"/>
    </location>
</feature>
<accession>A0AA52HAI1</accession>
<dbReference type="RefSeq" id="WP_310798603.1">
    <property type="nucleotide sequence ID" value="NZ_CP123872.1"/>
</dbReference>
<comment type="similarity">
    <text evidence="11">Belongs to the SEDS family. MrdB/RodA subfamily.</text>
</comment>
<dbReference type="GO" id="GO:0032153">
    <property type="term" value="C:cell division site"/>
    <property type="evidence" value="ECO:0007669"/>
    <property type="project" value="TreeGrafter"/>
</dbReference>
<dbReference type="Pfam" id="PF01098">
    <property type="entry name" value="FTSW_RODA_SPOVE"/>
    <property type="match status" value="1"/>
</dbReference>
<protein>
    <recommendedName>
        <fullName evidence="11">Peptidoglycan glycosyltransferase MrdB</fullName>
        <shortName evidence="11">PGT</shortName>
        <ecNumber evidence="11">2.4.99.28</ecNumber>
    </recommendedName>
    <alternativeName>
        <fullName evidence="11">Cell elongation protein RodA</fullName>
    </alternativeName>
    <alternativeName>
        <fullName evidence="11">Cell wall polymerase</fullName>
    </alternativeName>
    <alternativeName>
        <fullName evidence="11">Peptidoglycan polymerase</fullName>
        <shortName evidence="11">PG polymerase</shortName>
    </alternativeName>
</protein>
<dbReference type="GO" id="GO:0051301">
    <property type="term" value="P:cell division"/>
    <property type="evidence" value="ECO:0007669"/>
    <property type="project" value="InterPro"/>
</dbReference>
<keyword evidence="7 11" id="KW-0573">Peptidoglycan synthesis</keyword>
<dbReference type="PROSITE" id="PS00428">
    <property type="entry name" value="FTSW_RODA_SPOVE"/>
    <property type="match status" value="1"/>
</dbReference>
<evidence type="ECO:0000256" key="9">
    <source>
        <dbReference type="ARBA" id="ARBA00023136"/>
    </source>
</evidence>
<dbReference type="GO" id="GO:0005886">
    <property type="term" value="C:plasma membrane"/>
    <property type="evidence" value="ECO:0007669"/>
    <property type="project" value="UniProtKB-SubCell"/>
</dbReference>
<dbReference type="NCBIfam" id="TIGR02210">
    <property type="entry name" value="rodA_shape"/>
    <property type="match status" value="1"/>
</dbReference>
<keyword evidence="5 11" id="KW-0812">Transmembrane</keyword>
<dbReference type="GO" id="GO:0071555">
    <property type="term" value="P:cell wall organization"/>
    <property type="evidence" value="ECO:0007669"/>
    <property type="project" value="UniProtKB-KW"/>
</dbReference>
<feature type="transmembrane region" description="Helical" evidence="11">
    <location>
        <begin position="314"/>
        <end position="341"/>
    </location>
</feature>
<dbReference type="Proteomes" id="UP001268683">
    <property type="component" value="Chromosome"/>
</dbReference>
<dbReference type="EC" id="2.4.99.28" evidence="11"/>
<keyword evidence="4 11" id="KW-0808">Transferase</keyword>
<proteinExistence type="inferred from homology"/>
<dbReference type="GO" id="GO:0009252">
    <property type="term" value="P:peptidoglycan biosynthetic process"/>
    <property type="evidence" value="ECO:0007669"/>
    <property type="project" value="UniProtKB-UniRule"/>
</dbReference>
<keyword evidence="6 11" id="KW-0133">Cell shape</keyword>
<evidence type="ECO:0000256" key="1">
    <source>
        <dbReference type="ARBA" id="ARBA00004141"/>
    </source>
</evidence>
<dbReference type="HAMAP" id="MF_02079">
    <property type="entry name" value="PGT_RodA"/>
    <property type="match status" value="1"/>
</dbReference>
<evidence type="ECO:0000256" key="7">
    <source>
        <dbReference type="ARBA" id="ARBA00022984"/>
    </source>
</evidence>
<evidence type="ECO:0000256" key="8">
    <source>
        <dbReference type="ARBA" id="ARBA00022989"/>
    </source>
</evidence>
<feature type="transmembrane region" description="Helical" evidence="11">
    <location>
        <begin position="54"/>
        <end position="72"/>
    </location>
</feature>
<keyword evidence="11" id="KW-0997">Cell inner membrane</keyword>
<feature type="transmembrane region" description="Helical" evidence="11">
    <location>
        <begin position="146"/>
        <end position="164"/>
    </location>
</feature>
<feature type="transmembrane region" description="Helical" evidence="11">
    <location>
        <begin position="84"/>
        <end position="103"/>
    </location>
</feature>
<dbReference type="InterPro" id="IPR001182">
    <property type="entry name" value="FtsW/RodA"/>
</dbReference>
<reference evidence="12" key="1">
    <citation type="submission" date="2023-04" db="EMBL/GenBank/DDBJ databases">
        <title>Complete genome sequence of Temperatibacter marinus.</title>
        <authorList>
            <person name="Rong J.-C."/>
            <person name="Yi M.-L."/>
            <person name="Zhao Q."/>
        </authorList>
    </citation>
    <scope>NUCLEOTIDE SEQUENCE</scope>
    <source>
        <strain evidence="12">NBRC 110045</strain>
    </source>
</reference>
<comment type="subcellular location">
    <subcellularLocation>
        <location evidence="11">Cell inner membrane</location>
        <topology evidence="11">Multi-pass membrane protein</topology>
    </subcellularLocation>
    <subcellularLocation>
        <location evidence="1">Membrane</location>
        <topology evidence="1">Multi-pass membrane protein</topology>
    </subcellularLocation>
</comment>
<evidence type="ECO:0000256" key="10">
    <source>
        <dbReference type="ARBA" id="ARBA00023316"/>
    </source>
</evidence>
<evidence type="ECO:0000256" key="3">
    <source>
        <dbReference type="ARBA" id="ARBA00022676"/>
    </source>
</evidence>
<dbReference type="PANTHER" id="PTHR30474">
    <property type="entry name" value="CELL CYCLE PROTEIN"/>
    <property type="match status" value="1"/>
</dbReference>
<evidence type="ECO:0000256" key="6">
    <source>
        <dbReference type="ARBA" id="ARBA00022960"/>
    </source>
</evidence>
<dbReference type="PANTHER" id="PTHR30474:SF1">
    <property type="entry name" value="PEPTIDOGLYCAN GLYCOSYLTRANSFERASE MRDB"/>
    <property type="match status" value="1"/>
</dbReference>
<sequence length="388" mass="42283">MGKTGMFAPRHNDKTWWQRLIGLNWFIVLLVCGLASVGVAMLYSVSGGTYEPYAAAHIQRFALSFAVMIVIATTDIRVWMSLSYPAWFFGLILLVVVEFIGHTGMGGQRWLDLGFMRLQPSELMKVAVVMAMARYFHGIDFNKVKSLKSLIIPVFLVALPILLVLRQPDLGTSLMILAGGIVVIFLAGVPRWLFIVGAVLALVATPIAWSALKDYQKSRVITFMNPESDPYGAGYQIIQSKIAIGSGGMSGKGFLQGTQSHLKFLPEMRTDFIFTAQVEEFGLVGGAVLLALYMLVFSYGVLIGVGCRNHYGRLLASGLGFTLFLYTLINVGMVMGLMPVVGVPLPLVSYGGSAMLTYMIAVGLILCVATNRHMTIAPKGASLFGFKR</sequence>
<evidence type="ECO:0000256" key="4">
    <source>
        <dbReference type="ARBA" id="ARBA00022679"/>
    </source>
</evidence>
<feature type="transmembrane region" description="Helical" evidence="11">
    <location>
        <begin position="21"/>
        <end position="42"/>
    </location>
</feature>
<keyword evidence="2 11" id="KW-1003">Cell membrane</keyword>
<evidence type="ECO:0000313" key="13">
    <source>
        <dbReference type="Proteomes" id="UP001268683"/>
    </source>
</evidence>
<dbReference type="GO" id="GO:0015648">
    <property type="term" value="F:lipid-linked peptidoglycan transporter activity"/>
    <property type="evidence" value="ECO:0007669"/>
    <property type="project" value="TreeGrafter"/>
</dbReference>
<gene>
    <name evidence="11 12" type="primary">rodA</name>
    <name evidence="11" type="synonym">mrdB</name>
    <name evidence="12" type="ORF">QGN29_00080</name>
</gene>
<feature type="transmembrane region" description="Helical" evidence="11">
    <location>
        <begin position="347"/>
        <end position="369"/>
    </location>
</feature>
<evidence type="ECO:0000256" key="11">
    <source>
        <dbReference type="HAMAP-Rule" id="MF_02079"/>
    </source>
</evidence>
<evidence type="ECO:0000256" key="5">
    <source>
        <dbReference type="ARBA" id="ARBA00022692"/>
    </source>
</evidence>
<feature type="transmembrane region" description="Helical" evidence="11">
    <location>
        <begin position="281"/>
        <end position="302"/>
    </location>
</feature>
<keyword evidence="10 11" id="KW-0961">Cell wall biogenesis/degradation</keyword>